<gene>
    <name evidence="4" type="ORF">LCGC14_2996900</name>
</gene>
<keyword evidence="2" id="KW-0808">Transferase</keyword>
<evidence type="ECO:0000256" key="3">
    <source>
        <dbReference type="ARBA" id="ARBA00022691"/>
    </source>
</evidence>
<proteinExistence type="predicted"/>
<keyword evidence="3" id="KW-0949">S-adenosyl-L-methionine</keyword>
<evidence type="ECO:0000313" key="4">
    <source>
        <dbReference type="EMBL" id="KKK63177.1"/>
    </source>
</evidence>
<dbReference type="EMBL" id="LAZR01061639">
    <property type="protein sequence ID" value="KKK63177.1"/>
    <property type="molecule type" value="Genomic_DNA"/>
</dbReference>
<reference evidence="4" key="1">
    <citation type="journal article" date="2015" name="Nature">
        <title>Complex archaea that bridge the gap between prokaryotes and eukaryotes.</title>
        <authorList>
            <person name="Spang A."/>
            <person name="Saw J.H."/>
            <person name="Jorgensen S.L."/>
            <person name="Zaremba-Niedzwiedzka K."/>
            <person name="Martijn J."/>
            <person name="Lind A.E."/>
            <person name="van Eijk R."/>
            <person name="Schleper C."/>
            <person name="Guy L."/>
            <person name="Ettema T.J."/>
        </authorList>
    </citation>
    <scope>NUCLEOTIDE SEQUENCE</scope>
</reference>
<evidence type="ECO:0000256" key="2">
    <source>
        <dbReference type="ARBA" id="ARBA00022679"/>
    </source>
</evidence>
<accession>A0A0F8X250</accession>
<dbReference type="InterPro" id="IPR050953">
    <property type="entry name" value="N4_N6_ade-DNA_methylase"/>
</dbReference>
<dbReference type="SUPFAM" id="SSF53335">
    <property type="entry name" value="S-adenosyl-L-methionine-dependent methyltransferases"/>
    <property type="match status" value="1"/>
</dbReference>
<sequence length="348" mass="40016">MAHPKSKALVKFDAPELSVIESSKAEQIKAVFVPMAEMLAEFEERFEDVLAEAQEEITKDVCSDAKVLRIAISKVRIAAEKARKEQKEEYLRAGKAIDGVSNILKWAVTDKENKLKEIEDHFELQETRRLEKLQVERVGKLLKYVEDAEDRNLLPVDGTYYDYSLRKMRMEIAQEFDKTHHYSSTSTILYERLKYLFKIIHNGDKGLKVNMYNGSLFDQEILRNPSYISISDKNLATLLDLLSRDHKDVEQPVWINYADLSVKHLGSIYESLLGFNLKKATCDMGVILVKSVETIMPLNEIENQEILETILSGKIYLTNENSERKSTGSYFTPDYIVRFITEETIGPT</sequence>
<name>A0A0F8X250_9ZZZZ</name>
<organism evidence="4">
    <name type="scientific">marine sediment metagenome</name>
    <dbReference type="NCBI Taxonomy" id="412755"/>
    <lineage>
        <taxon>unclassified sequences</taxon>
        <taxon>metagenomes</taxon>
        <taxon>ecological metagenomes</taxon>
    </lineage>
</organism>
<dbReference type="GO" id="GO:0032259">
    <property type="term" value="P:methylation"/>
    <property type="evidence" value="ECO:0007669"/>
    <property type="project" value="UniProtKB-KW"/>
</dbReference>
<dbReference type="PANTHER" id="PTHR33841">
    <property type="entry name" value="DNA METHYLTRANSFERASE YEEA-RELATED"/>
    <property type="match status" value="1"/>
</dbReference>
<evidence type="ECO:0000256" key="1">
    <source>
        <dbReference type="ARBA" id="ARBA00022603"/>
    </source>
</evidence>
<dbReference type="InterPro" id="IPR029063">
    <property type="entry name" value="SAM-dependent_MTases_sf"/>
</dbReference>
<dbReference type="AlphaFoldDB" id="A0A0F8X250"/>
<dbReference type="PANTHER" id="PTHR33841:SF5">
    <property type="entry name" value="DNA METHYLASE (MODIFICATION METHYLASE) (METHYLTRANSFERASE)-RELATED"/>
    <property type="match status" value="1"/>
</dbReference>
<comment type="caution">
    <text evidence="4">The sequence shown here is derived from an EMBL/GenBank/DDBJ whole genome shotgun (WGS) entry which is preliminary data.</text>
</comment>
<feature type="non-terminal residue" evidence="4">
    <location>
        <position position="348"/>
    </location>
</feature>
<protein>
    <submittedName>
        <fullName evidence="4">Uncharacterized protein</fullName>
    </submittedName>
</protein>
<dbReference type="GO" id="GO:0008168">
    <property type="term" value="F:methyltransferase activity"/>
    <property type="evidence" value="ECO:0007669"/>
    <property type="project" value="UniProtKB-KW"/>
</dbReference>
<keyword evidence="1" id="KW-0489">Methyltransferase</keyword>